<dbReference type="InterPro" id="IPR003594">
    <property type="entry name" value="HATPase_dom"/>
</dbReference>
<keyword evidence="2" id="KW-0808">Transferase</keyword>
<keyword evidence="3" id="KW-1185">Reference proteome</keyword>
<dbReference type="RefSeq" id="WP_196817157.1">
    <property type="nucleotide sequence ID" value="NZ_CP012850.1"/>
</dbReference>
<dbReference type="GeneID" id="60420488"/>
<dbReference type="OrthoDB" id="342253at2157"/>
<dbReference type="InterPro" id="IPR005467">
    <property type="entry name" value="His_kinase_dom"/>
</dbReference>
<dbReference type="KEGG" id="taa:NMY3_00302"/>
<reference evidence="3" key="1">
    <citation type="submission" date="2015-10" db="EMBL/GenBank/DDBJ databases">
        <title>Niche specialization of a soil ammonia-oxidizing archaeon, Candidatus Nitrosocosmicus oleophilus.</title>
        <authorList>
            <person name="Jung M.-Y."/>
            <person name="Rhee S.-K."/>
        </authorList>
    </citation>
    <scope>NUCLEOTIDE SEQUENCE [LARGE SCALE GENOMIC DNA]</scope>
    <source>
        <strain evidence="3">MY3</strain>
    </source>
</reference>
<dbReference type="SMART" id="SM00387">
    <property type="entry name" value="HATPase_c"/>
    <property type="match status" value="1"/>
</dbReference>
<feature type="domain" description="Histidine kinase" evidence="1">
    <location>
        <begin position="171"/>
        <end position="409"/>
    </location>
</feature>
<evidence type="ECO:0000313" key="2">
    <source>
        <dbReference type="EMBL" id="ALI34516.1"/>
    </source>
</evidence>
<evidence type="ECO:0000259" key="1">
    <source>
        <dbReference type="PROSITE" id="PS50109"/>
    </source>
</evidence>
<evidence type="ECO:0000313" key="3">
    <source>
        <dbReference type="Proteomes" id="UP000058925"/>
    </source>
</evidence>
<dbReference type="InterPro" id="IPR004358">
    <property type="entry name" value="Sig_transdc_His_kin-like_C"/>
</dbReference>
<proteinExistence type="predicted"/>
<dbReference type="PRINTS" id="PR00344">
    <property type="entry name" value="BCTRLSENSOR"/>
</dbReference>
<keyword evidence="2" id="KW-0418">Kinase</keyword>
<dbReference type="EMBL" id="CP012850">
    <property type="protein sequence ID" value="ALI34516.1"/>
    <property type="molecule type" value="Genomic_DNA"/>
</dbReference>
<dbReference type="PROSITE" id="PS50109">
    <property type="entry name" value="HIS_KIN"/>
    <property type="match status" value="1"/>
</dbReference>
<dbReference type="InterPro" id="IPR036890">
    <property type="entry name" value="HATPase_C_sf"/>
</dbReference>
<gene>
    <name evidence="2" type="primary">todS</name>
    <name evidence="2" type="ORF">NMY3_00302</name>
</gene>
<dbReference type="AlphaFoldDB" id="A0A654LVN5"/>
<dbReference type="EC" id="2.7.13.3" evidence="2"/>
<dbReference type="Gene3D" id="3.30.565.10">
    <property type="entry name" value="Histidine kinase-like ATPase, C-terminal domain"/>
    <property type="match status" value="1"/>
</dbReference>
<name>A0A654LVN5_9ARCH</name>
<dbReference type="PANTHER" id="PTHR43065">
    <property type="entry name" value="SENSOR HISTIDINE KINASE"/>
    <property type="match status" value="1"/>
</dbReference>
<dbReference type="Proteomes" id="UP000058925">
    <property type="component" value="Chromosome"/>
</dbReference>
<dbReference type="Pfam" id="PF02518">
    <property type="entry name" value="HATPase_c"/>
    <property type="match status" value="1"/>
</dbReference>
<organism evidence="2 3">
    <name type="scientific">Candidatus Nitrosocosmicus oleophilus</name>
    <dbReference type="NCBI Taxonomy" id="1353260"/>
    <lineage>
        <taxon>Archaea</taxon>
        <taxon>Nitrososphaerota</taxon>
        <taxon>Nitrososphaeria</taxon>
        <taxon>Nitrososphaerales</taxon>
        <taxon>Nitrososphaeraceae</taxon>
        <taxon>Candidatus Nitrosocosmicus</taxon>
    </lineage>
</organism>
<accession>A0A654LVN5</accession>
<protein>
    <submittedName>
        <fullName evidence="2">Sensor histidine kinase TodS</fullName>
        <ecNumber evidence="2">2.7.13.3</ecNumber>
    </submittedName>
</protein>
<dbReference type="GO" id="GO:0004673">
    <property type="term" value="F:protein histidine kinase activity"/>
    <property type="evidence" value="ECO:0007669"/>
    <property type="project" value="UniProtKB-EC"/>
</dbReference>
<sequence length="409" mass="47527">MDKKFLDRLSKFIQSVESQMDIILPGPASLQFLSYYKIIEQVISQKLAKNIIIRLLCPFDEDSTRLTKHLAPFIGYRSIKSSLPKSPSNSLLFIRDRQDIFSISVDMQRQVHYEHVNEYDKFIFSLDNWSYSKDIPTVRNVVYCFDLIWEEKENNDKTMKEKIHSELLFDLLSHDIGNYHQIIRNSLDIVTSIAKNNNNDINGLSPDREEIFSYLIIANRAIDKSLTLLNNLRRLERLYTQKDLQLISKNLPDAITNAHSTLQQTLYNNNPQGKRIRFSLNIVNDHDNPTEINIIAEDLLEEIFVNLFSNSVKYSGSSEVKIDVLIREYFIAEVKYWMVTVCDYGKGISDSMKKEMFNRFYSKAEGSGLGLSIVRTLVERYKGKIWVGDRVYEDYKQGTAFGMIFPASQ</sequence>
<dbReference type="SUPFAM" id="SSF55874">
    <property type="entry name" value="ATPase domain of HSP90 chaperone/DNA topoisomerase II/histidine kinase"/>
    <property type="match status" value="1"/>
</dbReference>